<evidence type="ECO:0000259" key="3">
    <source>
        <dbReference type="Pfam" id="PF13458"/>
    </source>
</evidence>
<keyword evidence="2" id="KW-0732">Signal</keyword>
<name>A0A8J7GJ46_9ACTN</name>
<protein>
    <submittedName>
        <fullName evidence="4">Branched-chain amino acid transport system substrate-binding protein</fullName>
    </submittedName>
</protein>
<reference evidence="4" key="1">
    <citation type="submission" date="2020-11" db="EMBL/GenBank/DDBJ databases">
        <title>Sequencing the genomes of 1000 actinobacteria strains.</title>
        <authorList>
            <person name="Klenk H.-P."/>
        </authorList>
    </citation>
    <scope>NUCLEOTIDE SEQUENCE</scope>
    <source>
        <strain evidence="4">DSM 45356</strain>
    </source>
</reference>
<dbReference type="InterPro" id="IPR028081">
    <property type="entry name" value="Leu-bd"/>
</dbReference>
<dbReference type="Pfam" id="PF13458">
    <property type="entry name" value="Peripla_BP_6"/>
    <property type="match status" value="1"/>
</dbReference>
<comment type="caution">
    <text evidence="4">The sequence shown here is derived from an EMBL/GenBank/DDBJ whole genome shotgun (WGS) entry which is preliminary data.</text>
</comment>
<dbReference type="Proteomes" id="UP000622552">
    <property type="component" value="Unassembled WGS sequence"/>
</dbReference>
<comment type="similarity">
    <text evidence="1">Belongs to the leucine-binding protein family.</text>
</comment>
<evidence type="ECO:0000313" key="5">
    <source>
        <dbReference type="Proteomes" id="UP000622552"/>
    </source>
</evidence>
<dbReference type="InterPro" id="IPR028082">
    <property type="entry name" value="Peripla_BP_I"/>
</dbReference>
<dbReference type="PROSITE" id="PS51257">
    <property type="entry name" value="PROKAR_LIPOPROTEIN"/>
    <property type="match status" value="1"/>
</dbReference>
<dbReference type="AlphaFoldDB" id="A0A8J7GJ46"/>
<dbReference type="RefSeq" id="WP_197004421.1">
    <property type="nucleotide sequence ID" value="NZ_BONS01000020.1"/>
</dbReference>
<evidence type="ECO:0000313" key="4">
    <source>
        <dbReference type="EMBL" id="MBG6137570.1"/>
    </source>
</evidence>
<keyword evidence="5" id="KW-1185">Reference proteome</keyword>
<dbReference type="Gene3D" id="3.40.50.2300">
    <property type="match status" value="2"/>
</dbReference>
<dbReference type="PANTHER" id="PTHR30483">
    <property type="entry name" value="LEUCINE-SPECIFIC-BINDING PROTEIN"/>
    <property type="match status" value="1"/>
</dbReference>
<proteinExistence type="inferred from homology"/>
<evidence type="ECO:0000256" key="2">
    <source>
        <dbReference type="ARBA" id="ARBA00022729"/>
    </source>
</evidence>
<dbReference type="SUPFAM" id="SSF53822">
    <property type="entry name" value="Periplasmic binding protein-like I"/>
    <property type="match status" value="1"/>
</dbReference>
<feature type="domain" description="Leucine-binding protein" evidence="3">
    <location>
        <begin position="39"/>
        <end position="384"/>
    </location>
</feature>
<dbReference type="EMBL" id="JADOUF010000001">
    <property type="protein sequence ID" value="MBG6137570.1"/>
    <property type="molecule type" value="Genomic_DNA"/>
</dbReference>
<organism evidence="4 5">
    <name type="scientific">Longispora fulva</name>
    <dbReference type="NCBI Taxonomy" id="619741"/>
    <lineage>
        <taxon>Bacteria</taxon>
        <taxon>Bacillati</taxon>
        <taxon>Actinomycetota</taxon>
        <taxon>Actinomycetes</taxon>
        <taxon>Micromonosporales</taxon>
        <taxon>Micromonosporaceae</taxon>
        <taxon>Longispora</taxon>
    </lineage>
</organism>
<sequence>MVDRRFWSGLTAAVLVASVAAGCGSTPQRGGAAGLEGEVVVGAVLELSGPGAVIGTVHRNALQVTVDQLNQGGVDVGGKHRKVRLVVRDSASDPAKGAAAARELITADGVSAIVGASTTAVTLAIVPVVEEMGVPLVSLAASDAIVTPVASRKYCFKVSPNGGDIAAAIIENAVRMGAHKIGLLTAKGAYGDVVTQVMTAALGVRSSDGVTLTKGVRIAEDGSDAPDQVAELLAARPDAILIGALMPGAARAVSAVHAAGYTGKVFLDPSAGADQFLTGPVAADAEGMFMVHPAVLDPNGIATTPAGLAQQEFRRRYIQAYDTYSGVAPSAYDALHMITEAITTTKGTDHKALRDALENIHYDGVAGNYAFGPNYHGGVSAGTLTTFVVRLGGWQLLY</sequence>
<evidence type="ECO:0000256" key="1">
    <source>
        <dbReference type="ARBA" id="ARBA00010062"/>
    </source>
</evidence>
<dbReference type="InterPro" id="IPR051010">
    <property type="entry name" value="BCAA_transport"/>
</dbReference>
<dbReference type="PANTHER" id="PTHR30483:SF38">
    <property type="entry name" value="BLR7848 PROTEIN"/>
    <property type="match status" value="1"/>
</dbReference>
<gene>
    <name evidence="4" type="ORF">IW245_003764</name>
</gene>
<accession>A0A8J7GJ46</accession>